<keyword evidence="1" id="KW-0812">Transmembrane</keyword>
<keyword evidence="1" id="KW-1133">Transmembrane helix</keyword>
<keyword evidence="1" id="KW-0472">Membrane</keyword>
<feature type="transmembrane region" description="Helical" evidence="1">
    <location>
        <begin position="15"/>
        <end position="33"/>
    </location>
</feature>
<gene>
    <name evidence="2" type="ORF">MKW98_000572</name>
</gene>
<organism evidence="2 3">
    <name type="scientific">Papaver atlanticum</name>
    <dbReference type="NCBI Taxonomy" id="357466"/>
    <lineage>
        <taxon>Eukaryota</taxon>
        <taxon>Viridiplantae</taxon>
        <taxon>Streptophyta</taxon>
        <taxon>Embryophyta</taxon>
        <taxon>Tracheophyta</taxon>
        <taxon>Spermatophyta</taxon>
        <taxon>Magnoliopsida</taxon>
        <taxon>Ranunculales</taxon>
        <taxon>Papaveraceae</taxon>
        <taxon>Papaveroideae</taxon>
        <taxon>Papaver</taxon>
    </lineage>
</organism>
<comment type="caution">
    <text evidence="2">The sequence shown here is derived from an EMBL/GenBank/DDBJ whole genome shotgun (WGS) entry which is preliminary data.</text>
</comment>
<reference evidence="2" key="1">
    <citation type="submission" date="2022-04" db="EMBL/GenBank/DDBJ databases">
        <title>A functionally conserved STORR gene fusion in Papaver species that diverged 16.8 million years ago.</title>
        <authorList>
            <person name="Catania T."/>
        </authorList>
    </citation>
    <scope>NUCLEOTIDE SEQUENCE</scope>
    <source>
        <strain evidence="2">S-188037</strain>
    </source>
</reference>
<name>A0AAD4S608_9MAGN</name>
<proteinExistence type="predicted"/>
<keyword evidence="3" id="KW-1185">Reference proteome</keyword>
<dbReference type="Proteomes" id="UP001202328">
    <property type="component" value="Unassembled WGS sequence"/>
</dbReference>
<evidence type="ECO:0000256" key="1">
    <source>
        <dbReference type="SAM" id="Phobius"/>
    </source>
</evidence>
<dbReference type="AlphaFoldDB" id="A0AAD4S608"/>
<evidence type="ECO:0000313" key="3">
    <source>
        <dbReference type="Proteomes" id="UP001202328"/>
    </source>
</evidence>
<protein>
    <submittedName>
        <fullName evidence="2">Uncharacterized protein</fullName>
    </submittedName>
</protein>
<dbReference type="EMBL" id="JAJJMB010014260">
    <property type="protein sequence ID" value="KAI3861620.1"/>
    <property type="molecule type" value="Genomic_DNA"/>
</dbReference>
<evidence type="ECO:0000313" key="2">
    <source>
        <dbReference type="EMBL" id="KAI3861620.1"/>
    </source>
</evidence>
<sequence>MKFVLPEHHSDRKPARIFVYAFRIIFLVMYRYLADFREDRFGGVQEIYSCIFEFFRLLLGELELNQECNATPS</sequence>
<accession>A0AAD4S608</accession>